<feature type="domain" description="Glycosyl hydrolase family 32 N-terminal" evidence="4">
    <location>
        <begin position="2"/>
        <end position="159"/>
    </location>
</feature>
<evidence type="ECO:0000259" key="4">
    <source>
        <dbReference type="Pfam" id="PF00251"/>
    </source>
</evidence>
<protein>
    <submittedName>
        <fullName evidence="6">Beta-fructofuranosidase, insoluble isoenzyme 1-like</fullName>
    </submittedName>
</protein>
<dbReference type="InterPro" id="IPR050551">
    <property type="entry name" value="Fructan_Metab_Enzymes"/>
</dbReference>
<dbReference type="GeneID" id="111498896"/>
<dbReference type="Proteomes" id="UP000504608">
    <property type="component" value="Unplaced"/>
</dbReference>
<dbReference type="Pfam" id="PF00251">
    <property type="entry name" value="Glyco_hydro_32N"/>
    <property type="match status" value="1"/>
</dbReference>
<dbReference type="RefSeq" id="XP_023006017.1">
    <property type="nucleotide sequence ID" value="XM_023150249.1"/>
</dbReference>
<evidence type="ECO:0000256" key="2">
    <source>
        <dbReference type="ARBA" id="ARBA00022801"/>
    </source>
</evidence>
<name>A0A6J1KUR9_CUCMA</name>
<dbReference type="KEGG" id="cmax:111498896"/>
<reference evidence="6" key="1">
    <citation type="submission" date="2025-08" db="UniProtKB">
        <authorList>
            <consortium name="RefSeq"/>
        </authorList>
    </citation>
    <scope>IDENTIFICATION</scope>
    <source>
        <tissue evidence="6">Young leaves</tissue>
    </source>
</reference>
<dbReference type="InterPro" id="IPR001362">
    <property type="entry name" value="Glyco_hydro_32"/>
</dbReference>
<dbReference type="SUPFAM" id="SSF75005">
    <property type="entry name" value="Arabinanase/levansucrase/invertase"/>
    <property type="match status" value="1"/>
</dbReference>
<organism evidence="5 6">
    <name type="scientific">Cucurbita maxima</name>
    <name type="common">Pumpkin</name>
    <name type="synonym">Winter squash</name>
    <dbReference type="NCBI Taxonomy" id="3661"/>
    <lineage>
        <taxon>Eukaryota</taxon>
        <taxon>Viridiplantae</taxon>
        <taxon>Streptophyta</taxon>
        <taxon>Embryophyta</taxon>
        <taxon>Tracheophyta</taxon>
        <taxon>Spermatophyta</taxon>
        <taxon>Magnoliopsida</taxon>
        <taxon>eudicotyledons</taxon>
        <taxon>Gunneridae</taxon>
        <taxon>Pentapetalae</taxon>
        <taxon>rosids</taxon>
        <taxon>fabids</taxon>
        <taxon>Cucurbitales</taxon>
        <taxon>Cucurbitaceae</taxon>
        <taxon>Cucurbiteae</taxon>
        <taxon>Cucurbita</taxon>
    </lineage>
</organism>
<evidence type="ECO:0000313" key="5">
    <source>
        <dbReference type="Proteomes" id="UP000504608"/>
    </source>
</evidence>
<evidence type="ECO:0000313" key="6">
    <source>
        <dbReference type="RefSeq" id="XP_023006017.1"/>
    </source>
</evidence>
<dbReference type="GO" id="GO:0004553">
    <property type="term" value="F:hydrolase activity, hydrolyzing O-glycosyl compounds"/>
    <property type="evidence" value="ECO:0007669"/>
    <property type="project" value="InterPro"/>
</dbReference>
<keyword evidence="2" id="KW-0378">Hydrolase</keyword>
<dbReference type="InterPro" id="IPR023296">
    <property type="entry name" value="Glyco_hydro_beta-prop_sf"/>
</dbReference>
<dbReference type="GO" id="GO:0005975">
    <property type="term" value="P:carbohydrate metabolic process"/>
    <property type="evidence" value="ECO:0007669"/>
    <property type="project" value="InterPro"/>
</dbReference>
<dbReference type="Gene3D" id="2.115.10.20">
    <property type="entry name" value="Glycosyl hydrolase domain, family 43"/>
    <property type="match status" value="1"/>
</dbReference>
<accession>A0A6J1KUR9</accession>
<dbReference type="Gene3D" id="2.60.120.560">
    <property type="entry name" value="Exo-inulinase, domain 1"/>
    <property type="match status" value="1"/>
</dbReference>
<dbReference type="OrthoDB" id="1930580at2759"/>
<dbReference type="AlphaFoldDB" id="A0A6J1KUR9"/>
<gene>
    <name evidence="6" type="primary">LOC111498896</name>
</gene>
<dbReference type="InterPro" id="IPR013148">
    <property type="entry name" value="Glyco_hydro_32_N"/>
</dbReference>
<evidence type="ECO:0000256" key="1">
    <source>
        <dbReference type="ARBA" id="ARBA00009902"/>
    </source>
</evidence>
<keyword evidence="5" id="KW-1185">Reference proteome</keyword>
<comment type="similarity">
    <text evidence="1">Belongs to the glycosyl hydrolase 32 family.</text>
</comment>
<dbReference type="PANTHER" id="PTHR31953">
    <property type="entry name" value="BETA-FRUCTOFURANOSIDASE, INSOLUBLE ISOENZYME CWINV1-RELATED"/>
    <property type="match status" value="1"/>
</dbReference>
<sequence length="310" mass="35310">MAYLYRSRDFLNWTKVEQPLHSVSNTGMWECPDFYPVSHFGRFGLDKSVMGNWFKHVLKVSLEMTRYEYYTLGKYYPMTDKYVPDNTSTDGWSGLRYDYDNFYASKSFYDPMKKRRVLWGWTNESDSVQDDVSKGWAGIQAIPRTVWLDPNGKQLLQWPVMELNRLRQKIVMMLNQKLVKGQNVEIKGITAAQADVEVIFSFSNLDNAEAFDPSWVDAQAVCSITVGLRSAITKNFASGIGITLCSKRNSIPSTTLKLSMRTTTRSNSPVQAPNLKGTLLETPTIDKASELKTFIFPGFFSMVSPNLRAS</sequence>
<dbReference type="SMART" id="SM00640">
    <property type="entry name" value="Glyco_32"/>
    <property type="match status" value="1"/>
</dbReference>
<proteinExistence type="inferred from homology"/>
<keyword evidence="3" id="KW-0326">Glycosidase</keyword>
<evidence type="ECO:0000256" key="3">
    <source>
        <dbReference type="ARBA" id="ARBA00023295"/>
    </source>
</evidence>